<feature type="transmembrane region" description="Helical" evidence="5">
    <location>
        <begin position="356"/>
        <end position="375"/>
    </location>
</feature>
<protein>
    <submittedName>
        <fullName evidence="7">CP family cyanate transporter-like MFS transporter</fullName>
    </submittedName>
</protein>
<dbReference type="InterPro" id="IPR011701">
    <property type="entry name" value="MFS"/>
</dbReference>
<dbReference type="Pfam" id="PF07690">
    <property type="entry name" value="MFS_1"/>
    <property type="match status" value="1"/>
</dbReference>
<name>A0A543CIC8_9ACTN</name>
<feature type="transmembrane region" description="Helical" evidence="5">
    <location>
        <begin position="327"/>
        <end position="350"/>
    </location>
</feature>
<keyword evidence="4 5" id="KW-0472">Membrane</keyword>
<dbReference type="InterPro" id="IPR036259">
    <property type="entry name" value="MFS_trans_sf"/>
</dbReference>
<organism evidence="7 8">
    <name type="scientific">Actinoallomurus bryophytorum</name>
    <dbReference type="NCBI Taxonomy" id="1490222"/>
    <lineage>
        <taxon>Bacteria</taxon>
        <taxon>Bacillati</taxon>
        <taxon>Actinomycetota</taxon>
        <taxon>Actinomycetes</taxon>
        <taxon>Streptosporangiales</taxon>
        <taxon>Thermomonosporaceae</taxon>
        <taxon>Actinoallomurus</taxon>
    </lineage>
</organism>
<keyword evidence="3 5" id="KW-1133">Transmembrane helix</keyword>
<dbReference type="PANTHER" id="PTHR23523:SF2">
    <property type="entry name" value="2-NITROIMIDAZOLE TRANSPORTER"/>
    <property type="match status" value="1"/>
</dbReference>
<evidence type="ECO:0000313" key="7">
    <source>
        <dbReference type="EMBL" id="TQL96854.1"/>
    </source>
</evidence>
<feature type="transmembrane region" description="Helical" evidence="5">
    <location>
        <begin position="269"/>
        <end position="286"/>
    </location>
</feature>
<proteinExistence type="predicted"/>
<dbReference type="GO" id="GO:0005886">
    <property type="term" value="C:plasma membrane"/>
    <property type="evidence" value="ECO:0007669"/>
    <property type="project" value="UniProtKB-SubCell"/>
</dbReference>
<dbReference type="InterPro" id="IPR020846">
    <property type="entry name" value="MFS_dom"/>
</dbReference>
<dbReference type="GO" id="GO:0022857">
    <property type="term" value="F:transmembrane transporter activity"/>
    <property type="evidence" value="ECO:0007669"/>
    <property type="project" value="InterPro"/>
</dbReference>
<evidence type="ECO:0000256" key="3">
    <source>
        <dbReference type="ARBA" id="ARBA00022989"/>
    </source>
</evidence>
<feature type="domain" description="Major facilitator superfamily (MFS) profile" evidence="6">
    <location>
        <begin position="200"/>
        <end position="396"/>
    </location>
</feature>
<reference evidence="7 8" key="1">
    <citation type="submission" date="2019-06" db="EMBL/GenBank/DDBJ databases">
        <title>Sequencing the genomes of 1000 actinobacteria strains.</title>
        <authorList>
            <person name="Klenk H.-P."/>
        </authorList>
    </citation>
    <scope>NUCLEOTIDE SEQUENCE [LARGE SCALE GENOMIC DNA]</scope>
    <source>
        <strain evidence="7 8">DSM 102200</strain>
    </source>
</reference>
<evidence type="ECO:0000256" key="2">
    <source>
        <dbReference type="ARBA" id="ARBA00022692"/>
    </source>
</evidence>
<feature type="transmembrane region" description="Helical" evidence="5">
    <location>
        <begin position="71"/>
        <end position="89"/>
    </location>
</feature>
<dbReference type="PANTHER" id="PTHR23523">
    <property type="match status" value="1"/>
</dbReference>
<evidence type="ECO:0000313" key="8">
    <source>
        <dbReference type="Proteomes" id="UP000316096"/>
    </source>
</evidence>
<dbReference type="PROSITE" id="PS50850">
    <property type="entry name" value="MFS"/>
    <property type="match status" value="1"/>
</dbReference>
<dbReference type="Gene3D" id="1.20.1250.20">
    <property type="entry name" value="MFS general substrate transporter like domains"/>
    <property type="match status" value="2"/>
</dbReference>
<gene>
    <name evidence="7" type="ORF">FB559_2407</name>
</gene>
<dbReference type="SUPFAM" id="SSF103473">
    <property type="entry name" value="MFS general substrate transporter"/>
    <property type="match status" value="1"/>
</dbReference>
<accession>A0A543CIC8</accession>
<feature type="transmembrane region" description="Helical" evidence="5">
    <location>
        <begin position="202"/>
        <end position="220"/>
    </location>
</feature>
<dbReference type="AlphaFoldDB" id="A0A543CIC8"/>
<evidence type="ECO:0000256" key="4">
    <source>
        <dbReference type="ARBA" id="ARBA00023136"/>
    </source>
</evidence>
<evidence type="ECO:0000259" key="6">
    <source>
        <dbReference type="PROSITE" id="PS50850"/>
    </source>
</evidence>
<feature type="transmembrane region" description="Helical" evidence="5">
    <location>
        <begin position="292"/>
        <end position="315"/>
    </location>
</feature>
<feature type="transmembrane region" description="Helical" evidence="5">
    <location>
        <begin position="240"/>
        <end position="260"/>
    </location>
</feature>
<dbReference type="InterPro" id="IPR052524">
    <property type="entry name" value="MFS_Cyanate_Porter"/>
</dbReference>
<dbReference type="Proteomes" id="UP000316096">
    <property type="component" value="Unassembled WGS sequence"/>
</dbReference>
<keyword evidence="2 5" id="KW-0812">Transmembrane</keyword>
<feature type="transmembrane region" description="Helical" evidence="5">
    <location>
        <begin position="125"/>
        <end position="146"/>
    </location>
</feature>
<sequence length="396" mass="40458">MRRHAGVILIVLVALNLRPAVVAVGPLLRQIQNDLGMSDLAAGALTTLPVLFFGAFGLVAPLFRRSLRGEVLLVTSMGLLVVALLLRVIPAQAALFGGALLAGIAISIGNIAVPSIIKRDHPQAITTVTAIYTVAITAGAAVSSSVVVPLEHVMSSDWSVPLVLLAIPAAVAGAAWLPRLRSGTAATPAPEGASPQVWRSPLAWQVTGFMGLQSMLAYITSGWLPTICQDRGLSEAAGGYAFGVSSLFQAAGALLLPVIVRRLRDQRPIVVLVTVLCLAGFAGVVWAPVGAIWASAVVLGLGQGVGFALALSFIGLRASDAHVTAQLSGMAQGLGYVIAALGPLAVGAVHDATDGWSAPAVLMLVVSVVLLVPGLGAGRDRTIGEEPARDAEHAAA</sequence>
<dbReference type="OrthoDB" id="5317164at2"/>
<evidence type="ECO:0000256" key="5">
    <source>
        <dbReference type="SAM" id="Phobius"/>
    </source>
</evidence>
<feature type="transmembrane region" description="Helical" evidence="5">
    <location>
        <begin position="95"/>
        <end position="113"/>
    </location>
</feature>
<dbReference type="RefSeq" id="WP_141955660.1">
    <property type="nucleotide sequence ID" value="NZ_VFOZ01000001.1"/>
</dbReference>
<dbReference type="EMBL" id="VFOZ01000001">
    <property type="protein sequence ID" value="TQL96854.1"/>
    <property type="molecule type" value="Genomic_DNA"/>
</dbReference>
<comment type="subcellular location">
    <subcellularLocation>
        <location evidence="1">Cell membrane</location>
        <topology evidence="1">Multi-pass membrane protein</topology>
    </subcellularLocation>
</comment>
<evidence type="ECO:0000256" key="1">
    <source>
        <dbReference type="ARBA" id="ARBA00004651"/>
    </source>
</evidence>
<comment type="caution">
    <text evidence="7">The sequence shown here is derived from an EMBL/GenBank/DDBJ whole genome shotgun (WGS) entry which is preliminary data.</text>
</comment>
<feature type="transmembrane region" description="Helical" evidence="5">
    <location>
        <begin position="39"/>
        <end position="59"/>
    </location>
</feature>
<feature type="transmembrane region" description="Helical" evidence="5">
    <location>
        <begin position="158"/>
        <end position="177"/>
    </location>
</feature>
<keyword evidence="8" id="KW-1185">Reference proteome</keyword>
<dbReference type="CDD" id="cd17339">
    <property type="entry name" value="MFS_NIMT_CynX_like"/>
    <property type="match status" value="1"/>
</dbReference>